<dbReference type="EMBL" id="KV751158">
    <property type="protein sequence ID" value="OCL01274.1"/>
    <property type="molecule type" value="Genomic_DNA"/>
</dbReference>
<dbReference type="AlphaFoldDB" id="A0A8E2JL59"/>
<evidence type="ECO:0000313" key="3">
    <source>
        <dbReference type="Proteomes" id="UP000250140"/>
    </source>
</evidence>
<protein>
    <submittedName>
        <fullName evidence="2">Uncharacterized protein</fullName>
    </submittedName>
</protein>
<feature type="compositionally biased region" description="Polar residues" evidence="1">
    <location>
        <begin position="110"/>
        <end position="136"/>
    </location>
</feature>
<dbReference type="Proteomes" id="UP000250140">
    <property type="component" value="Unassembled WGS sequence"/>
</dbReference>
<dbReference type="OrthoDB" id="10459844at2759"/>
<feature type="region of interest" description="Disordered" evidence="1">
    <location>
        <begin position="110"/>
        <end position="225"/>
    </location>
</feature>
<gene>
    <name evidence="2" type="ORF">AOQ84DRAFT_18029</name>
</gene>
<feature type="compositionally biased region" description="Polar residues" evidence="1">
    <location>
        <begin position="183"/>
        <end position="192"/>
    </location>
</feature>
<sequence length="225" mass="24244">MAPLPSFHLLARQSNESLAVISAVSAMTRTSSPSMGTDTITNIVFGIISVLSACVSIWQVHRYSHASVGSQPTSNRSSLSCEIPQCARCPSYHDQLSRSGSDIATLVEPTEQTAAEQDSSLRPESPALNSQKPCQSETRDDRPAPKIESGTSNPEHHGQSWKIPHNTHGEDSDDSAKRLVNSHDYTLRNSASFRRLSLPSPPKAYLDSMMLPSSSSAGWPGNTGV</sequence>
<accession>A0A8E2JL59</accession>
<keyword evidence="3" id="KW-1185">Reference proteome</keyword>
<proteinExistence type="predicted"/>
<evidence type="ECO:0000256" key="1">
    <source>
        <dbReference type="SAM" id="MobiDB-lite"/>
    </source>
</evidence>
<organism evidence="2 3">
    <name type="scientific">Glonium stellatum</name>
    <dbReference type="NCBI Taxonomy" id="574774"/>
    <lineage>
        <taxon>Eukaryota</taxon>
        <taxon>Fungi</taxon>
        <taxon>Dikarya</taxon>
        <taxon>Ascomycota</taxon>
        <taxon>Pezizomycotina</taxon>
        <taxon>Dothideomycetes</taxon>
        <taxon>Pleosporomycetidae</taxon>
        <taxon>Gloniales</taxon>
        <taxon>Gloniaceae</taxon>
        <taxon>Glonium</taxon>
    </lineage>
</organism>
<feature type="compositionally biased region" description="Basic and acidic residues" evidence="1">
    <location>
        <begin position="167"/>
        <end position="177"/>
    </location>
</feature>
<name>A0A8E2JL59_9PEZI</name>
<evidence type="ECO:0000313" key="2">
    <source>
        <dbReference type="EMBL" id="OCL01274.1"/>
    </source>
</evidence>
<reference evidence="2 3" key="1">
    <citation type="journal article" date="2016" name="Nat. Commun.">
        <title>Ectomycorrhizal ecology is imprinted in the genome of the dominant symbiotic fungus Cenococcum geophilum.</title>
        <authorList>
            <consortium name="DOE Joint Genome Institute"/>
            <person name="Peter M."/>
            <person name="Kohler A."/>
            <person name="Ohm R.A."/>
            <person name="Kuo A."/>
            <person name="Krutzmann J."/>
            <person name="Morin E."/>
            <person name="Arend M."/>
            <person name="Barry K.W."/>
            <person name="Binder M."/>
            <person name="Choi C."/>
            <person name="Clum A."/>
            <person name="Copeland A."/>
            <person name="Grisel N."/>
            <person name="Haridas S."/>
            <person name="Kipfer T."/>
            <person name="LaButti K."/>
            <person name="Lindquist E."/>
            <person name="Lipzen A."/>
            <person name="Maire R."/>
            <person name="Meier B."/>
            <person name="Mihaltcheva S."/>
            <person name="Molinier V."/>
            <person name="Murat C."/>
            <person name="Poggeler S."/>
            <person name="Quandt C.A."/>
            <person name="Sperisen C."/>
            <person name="Tritt A."/>
            <person name="Tisserant E."/>
            <person name="Crous P.W."/>
            <person name="Henrissat B."/>
            <person name="Nehls U."/>
            <person name="Egli S."/>
            <person name="Spatafora J.W."/>
            <person name="Grigoriev I.V."/>
            <person name="Martin F.M."/>
        </authorList>
    </citation>
    <scope>NUCLEOTIDE SEQUENCE [LARGE SCALE GENOMIC DNA]</scope>
    <source>
        <strain evidence="2 3">CBS 207.34</strain>
    </source>
</reference>